<evidence type="ECO:0000313" key="10">
    <source>
        <dbReference type="Proteomes" id="UP000655225"/>
    </source>
</evidence>
<evidence type="ECO:0000256" key="3">
    <source>
        <dbReference type="ARBA" id="ARBA00012780"/>
    </source>
</evidence>
<dbReference type="Pfam" id="PF00332">
    <property type="entry name" value="Glyco_hydro_17"/>
    <property type="match status" value="1"/>
</dbReference>
<dbReference type="GO" id="GO:0005975">
    <property type="term" value="P:carbohydrate metabolic process"/>
    <property type="evidence" value="ECO:0007669"/>
    <property type="project" value="InterPro"/>
</dbReference>
<keyword evidence="10" id="KW-1185">Reference proteome</keyword>
<evidence type="ECO:0000256" key="7">
    <source>
        <dbReference type="RuleBase" id="RU004335"/>
    </source>
</evidence>
<dbReference type="Proteomes" id="UP000655225">
    <property type="component" value="Unassembled WGS sequence"/>
</dbReference>
<evidence type="ECO:0000256" key="5">
    <source>
        <dbReference type="ARBA" id="ARBA00022801"/>
    </source>
</evidence>
<gene>
    <name evidence="9" type="ORF">HHK36_006047</name>
</gene>
<evidence type="ECO:0000256" key="6">
    <source>
        <dbReference type="ARBA" id="ARBA00023295"/>
    </source>
</evidence>
<feature type="signal peptide" evidence="8">
    <location>
        <begin position="1"/>
        <end position="21"/>
    </location>
</feature>
<feature type="chain" id="PRO_5032928998" description="glucan endo-1,3-beta-D-glucosidase" evidence="8">
    <location>
        <begin position="22"/>
        <end position="420"/>
    </location>
</feature>
<keyword evidence="6" id="KW-0326">Glycosidase</keyword>
<evidence type="ECO:0000256" key="8">
    <source>
        <dbReference type="SAM" id="SignalP"/>
    </source>
</evidence>
<evidence type="ECO:0000256" key="4">
    <source>
        <dbReference type="ARBA" id="ARBA00022729"/>
    </source>
</evidence>
<evidence type="ECO:0000256" key="2">
    <source>
        <dbReference type="ARBA" id="ARBA00008773"/>
    </source>
</evidence>
<dbReference type="GO" id="GO:0042973">
    <property type="term" value="F:glucan endo-1,3-beta-D-glucosidase activity"/>
    <property type="evidence" value="ECO:0007669"/>
    <property type="project" value="UniProtKB-EC"/>
</dbReference>
<dbReference type="AlphaFoldDB" id="A0A834ZNP8"/>
<evidence type="ECO:0000313" key="9">
    <source>
        <dbReference type="EMBL" id="KAF8406926.1"/>
    </source>
</evidence>
<protein>
    <recommendedName>
        <fullName evidence="3">glucan endo-1,3-beta-D-glucosidase</fullName>
        <ecNumber evidence="3">3.2.1.39</ecNumber>
    </recommendedName>
</protein>
<dbReference type="PANTHER" id="PTHR32227">
    <property type="entry name" value="GLUCAN ENDO-1,3-BETA-GLUCOSIDASE BG1-RELATED-RELATED"/>
    <property type="match status" value="1"/>
</dbReference>
<dbReference type="OrthoDB" id="666604at2759"/>
<organism evidence="9 10">
    <name type="scientific">Tetracentron sinense</name>
    <name type="common">Spur-leaf</name>
    <dbReference type="NCBI Taxonomy" id="13715"/>
    <lineage>
        <taxon>Eukaryota</taxon>
        <taxon>Viridiplantae</taxon>
        <taxon>Streptophyta</taxon>
        <taxon>Embryophyta</taxon>
        <taxon>Tracheophyta</taxon>
        <taxon>Spermatophyta</taxon>
        <taxon>Magnoliopsida</taxon>
        <taxon>Trochodendrales</taxon>
        <taxon>Trochodendraceae</taxon>
        <taxon>Tetracentron</taxon>
    </lineage>
</organism>
<dbReference type="SUPFAM" id="SSF51445">
    <property type="entry name" value="(Trans)glycosidases"/>
    <property type="match status" value="1"/>
</dbReference>
<dbReference type="InterPro" id="IPR000490">
    <property type="entry name" value="Glyco_hydro_17"/>
</dbReference>
<comment type="catalytic activity">
    <reaction evidence="1">
        <text>Hydrolysis of (1-&gt;3)-beta-D-glucosidic linkages in (1-&gt;3)-beta-D-glucans.</text>
        <dbReference type="EC" id="3.2.1.39"/>
    </reaction>
</comment>
<reference evidence="9 10" key="1">
    <citation type="submission" date="2020-04" db="EMBL/GenBank/DDBJ databases">
        <title>Plant Genome Project.</title>
        <authorList>
            <person name="Zhang R.-G."/>
        </authorList>
    </citation>
    <scope>NUCLEOTIDE SEQUENCE [LARGE SCALE GENOMIC DNA]</scope>
    <source>
        <strain evidence="9">YNK0</strain>
        <tissue evidence="9">Leaf</tissue>
    </source>
</reference>
<dbReference type="InterPro" id="IPR017853">
    <property type="entry name" value="GH"/>
</dbReference>
<evidence type="ECO:0000256" key="1">
    <source>
        <dbReference type="ARBA" id="ARBA00000382"/>
    </source>
</evidence>
<dbReference type="Gene3D" id="3.20.20.80">
    <property type="entry name" value="Glycosidases"/>
    <property type="match status" value="1"/>
</dbReference>
<keyword evidence="4 8" id="KW-0732">Signal</keyword>
<comment type="caution">
    <text evidence="9">The sequence shown here is derived from an EMBL/GenBank/DDBJ whole genome shotgun (WGS) entry which is preliminary data.</text>
</comment>
<dbReference type="FunFam" id="3.20.20.80:FF:000005">
    <property type="entry name" value="Glucan endo-1,3-beta-glucosidase 14"/>
    <property type="match status" value="1"/>
</dbReference>
<keyword evidence="5" id="KW-0378">Hydrolase</keyword>
<sequence>MTQWLIELSLLFFAAVVTVQAFTGTYGINYGRIADNIPSPESVITLLKAEKIKNVRIYDADHSVLKAFRGSGLEIVVGLPNGYLKEMSENEDHAMTWVKENVQAFLPETLICGIAVGNEVLGGNDQELWEVLLGAVKNIYKAVKRLKLTDQIQISTAHSQAVFANSFPPSSCIFGDNVMQYMKPLLEFFSQIGSPFFINIYPFLAYMGDPENINLNYALFQSNPGVYDQKTKLHYDNMLDAQIDASYAALVDAGFRKMEVIVSETGWASRGDENEGAATVTNARIYNRNLRKRLAMRKGTPLRPKIVLKVYVFALFNENSKPGPTSERNFGLFKADGSIAYDIGFTGLKPSSASSSLFSLKQHILTCDTGKDIGMDAIVVMFKDDSINKLVSKMEARGWSRPYSLVLGTCVTMLLLVLTS</sequence>
<dbReference type="EMBL" id="JABCRI010000004">
    <property type="protein sequence ID" value="KAF8406926.1"/>
    <property type="molecule type" value="Genomic_DNA"/>
</dbReference>
<dbReference type="EC" id="3.2.1.39" evidence="3"/>
<comment type="similarity">
    <text evidence="2 7">Belongs to the glycosyl hydrolase 17 family.</text>
</comment>
<dbReference type="InterPro" id="IPR044965">
    <property type="entry name" value="Glyco_hydro_17_plant"/>
</dbReference>
<name>A0A834ZNP8_TETSI</name>
<accession>A0A834ZNP8</accession>
<proteinExistence type="inferred from homology"/>
<dbReference type="OMA" id="SSCVFRD"/>